<evidence type="ECO:0000313" key="3">
    <source>
        <dbReference type="Proteomes" id="UP000325577"/>
    </source>
</evidence>
<dbReference type="AlphaFoldDB" id="A0A5J5AI33"/>
<dbReference type="EMBL" id="CM018044">
    <property type="protein sequence ID" value="KAA8529808.1"/>
    <property type="molecule type" value="Genomic_DNA"/>
</dbReference>
<name>A0A5J5AI33_9ASTE</name>
<protein>
    <submittedName>
        <fullName evidence="2">Uncharacterized protein</fullName>
    </submittedName>
</protein>
<accession>A0A5J5AI33</accession>
<gene>
    <name evidence="2" type="ORF">F0562_034335</name>
</gene>
<evidence type="ECO:0000313" key="2">
    <source>
        <dbReference type="EMBL" id="KAA8529808.1"/>
    </source>
</evidence>
<keyword evidence="3" id="KW-1185">Reference proteome</keyword>
<feature type="region of interest" description="Disordered" evidence="1">
    <location>
        <begin position="95"/>
        <end position="114"/>
    </location>
</feature>
<evidence type="ECO:0000256" key="1">
    <source>
        <dbReference type="SAM" id="MobiDB-lite"/>
    </source>
</evidence>
<reference evidence="2 3" key="1">
    <citation type="submission" date="2019-09" db="EMBL/GenBank/DDBJ databases">
        <title>A chromosome-level genome assembly of the Chinese tupelo Nyssa sinensis.</title>
        <authorList>
            <person name="Yang X."/>
            <person name="Kang M."/>
            <person name="Yang Y."/>
            <person name="Xiong H."/>
            <person name="Wang M."/>
            <person name="Zhang Z."/>
            <person name="Wang Z."/>
            <person name="Wu H."/>
            <person name="Ma T."/>
            <person name="Liu J."/>
            <person name="Xi Z."/>
        </authorList>
    </citation>
    <scope>NUCLEOTIDE SEQUENCE [LARGE SCALE GENOMIC DNA]</scope>
    <source>
        <strain evidence="2">J267</strain>
        <tissue evidence="2">Leaf</tissue>
    </source>
</reference>
<organism evidence="2 3">
    <name type="scientific">Nyssa sinensis</name>
    <dbReference type="NCBI Taxonomy" id="561372"/>
    <lineage>
        <taxon>Eukaryota</taxon>
        <taxon>Viridiplantae</taxon>
        <taxon>Streptophyta</taxon>
        <taxon>Embryophyta</taxon>
        <taxon>Tracheophyta</taxon>
        <taxon>Spermatophyta</taxon>
        <taxon>Magnoliopsida</taxon>
        <taxon>eudicotyledons</taxon>
        <taxon>Gunneridae</taxon>
        <taxon>Pentapetalae</taxon>
        <taxon>asterids</taxon>
        <taxon>Cornales</taxon>
        <taxon>Nyssaceae</taxon>
        <taxon>Nyssa</taxon>
    </lineage>
</organism>
<dbReference type="Proteomes" id="UP000325577">
    <property type="component" value="Linkage Group LG20"/>
</dbReference>
<sequence length="114" mass="12197">MREIDLIESTSVGRVQKVTSTESILVADVPREEAQGDTIPSDGIPAEQASLASVSKEPIVANDVLNPFMEIEVRASLVISLIFEVVTDVNNNSPVLPFSNLESDEDTPSATVEA</sequence>
<proteinExistence type="predicted"/>